<feature type="region of interest" description="Disordered" evidence="2">
    <location>
        <begin position="161"/>
        <end position="190"/>
    </location>
</feature>
<dbReference type="PROSITE" id="PS50082">
    <property type="entry name" value="WD_REPEATS_2"/>
    <property type="match status" value="2"/>
</dbReference>
<evidence type="ECO:0000259" key="3">
    <source>
        <dbReference type="Pfam" id="PF12657"/>
    </source>
</evidence>
<feature type="region of interest" description="Disordered" evidence="2">
    <location>
        <begin position="227"/>
        <end position="259"/>
    </location>
</feature>
<evidence type="ECO:0000313" key="4">
    <source>
        <dbReference type="EMBL" id="GAV61134.1"/>
    </source>
</evidence>
<keyword evidence="1" id="KW-0853">WD repeat</keyword>
<feature type="repeat" description="WD" evidence="1">
    <location>
        <begin position="343"/>
        <end position="381"/>
    </location>
</feature>
<dbReference type="AlphaFoldDB" id="A0A1Q3AZS3"/>
<dbReference type="InParanoid" id="A0A1Q3AZS3"/>
<evidence type="ECO:0000256" key="2">
    <source>
        <dbReference type="SAM" id="MobiDB-lite"/>
    </source>
</evidence>
<dbReference type="InterPro" id="IPR044230">
    <property type="entry name" value="GTF3C4"/>
</dbReference>
<dbReference type="GO" id="GO:0006384">
    <property type="term" value="P:transcription initiation at RNA polymerase III promoter"/>
    <property type="evidence" value="ECO:0007669"/>
    <property type="project" value="InterPro"/>
</dbReference>
<feature type="repeat" description="WD" evidence="1">
    <location>
        <begin position="457"/>
        <end position="488"/>
    </location>
</feature>
<dbReference type="Pfam" id="PF12657">
    <property type="entry name" value="TFIIIC_delta"/>
    <property type="match status" value="2"/>
</dbReference>
<evidence type="ECO:0000313" key="5">
    <source>
        <dbReference type="Proteomes" id="UP000187406"/>
    </source>
</evidence>
<dbReference type="Gene3D" id="2.130.10.10">
    <property type="entry name" value="YVTN repeat-like/Quinoprotein amine dehydrogenase"/>
    <property type="match status" value="2"/>
</dbReference>
<proteinExistence type="predicted"/>
<feature type="compositionally biased region" description="Polar residues" evidence="2">
    <location>
        <begin position="232"/>
        <end position="256"/>
    </location>
</feature>
<name>A0A1Q3AZS3_CEPFO</name>
<comment type="caution">
    <text evidence="4">The sequence shown here is derived from an EMBL/GenBank/DDBJ whole genome shotgun (WGS) entry which is preliminary data.</text>
</comment>
<reference evidence="5" key="1">
    <citation type="submission" date="2016-04" db="EMBL/GenBank/DDBJ databases">
        <title>Cephalotus genome sequencing.</title>
        <authorList>
            <person name="Fukushima K."/>
            <person name="Hasebe M."/>
            <person name="Fang X."/>
        </authorList>
    </citation>
    <scope>NUCLEOTIDE SEQUENCE [LARGE SCALE GENOMIC DNA]</scope>
    <source>
        <strain evidence="5">cv. St1</strain>
    </source>
</reference>
<evidence type="ECO:0000256" key="1">
    <source>
        <dbReference type="PROSITE-ProRule" id="PRU00221"/>
    </source>
</evidence>
<dbReference type="SMART" id="SM00320">
    <property type="entry name" value="WD40"/>
    <property type="match status" value="4"/>
</dbReference>
<feature type="domain" description="Transcription factor IIIC 90kDa subunit N-terminal" evidence="3">
    <location>
        <begin position="22"/>
        <end position="150"/>
    </location>
</feature>
<dbReference type="InterPro" id="IPR015943">
    <property type="entry name" value="WD40/YVTN_repeat-like_dom_sf"/>
</dbReference>
<dbReference type="FunCoup" id="A0A1Q3AZS3">
    <property type="interactions" value="1037"/>
</dbReference>
<feature type="domain" description="Transcription factor IIIC 90kDa subunit N-terminal" evidence="3">
    <location>
        <begin position="272"/>
        <end position="534"/>
    </location>
</feature>
<dbReference type="EMBL" id="BDDD01000186">
    <property type="protein sequence ID" value="GAV61134.1"/>
    <property type="molecule type" value="Genomic_DNA"/>
</dbReference>
<dbReference type="PANTHER" id="PTHR15496">
    <property type="entry name" value="GENERAL TRANSCRIPTION FACTOR 3C POLYPEPTIDE 4 FAMILY"/>
    <property type="match status" value="1"/>
</dbReference>
<dbReference type="InterPro" id="IPR001680">
    <property type="entry name" value="WD40_rpt"/>
</dbReference>
<dbReference type="PANTHER" id="PTHR15496:SF2">
    <property type="entry name" value="GENERAL TRANSCRIPTION FACTOR 3C POLYPEPTIDE 4"/>
    <property type="match status" value="1"/>
</dbReference>
<protein>
    <submittedName>
        <fullName evidence="4">WD40 domain-containing protein/TFIIIC_delta domain-containing protein/zf-TFIIIC domain-containing protein</fullName>
    </submittedName>
</protein>
<dbReference type="SUPFAM" id="SSF50978">
    <property type="entry name" value="WD40 repeat-like"/>
    <property type="match status" value="1"/>
</dbReference>
<gene>
    <name evidence="4" type="ORF">CFOL_v3_04662</name>
</gene>
<dbReference type="PROSITE" id="PS50294">
    <property type="entry name" value="WD_REPEATS_REGION"/>
    <property type="match status" value="1"/>
</dbReference>
<accession>A0A1Q3AZS3</accession>
<dbReference type="InterPro" id="IPR036322">
    <property type="entry name" value="WD40_repeat_dom_sf"/>
</dbReference>
<dbReference type="Proteomes" id="UP000187406">
    <property type="component" value="Unassembled WGS sequence"/>
</dbReference>
<feature type="compositionally biased region" description="Basic and acidic residues" evidence="2">
    <location>
        <begin position="161"/>
        <end position="170"/>
    </location>
</feature>
<keyword evidence="5" id="KW-1185">Reference proteome</keyword>
<sequence length="909" mass="100980">MASRFQAATLVAAPSFPNSITWSDENLIAVASGHLVTILNPAMPYGPRGLITVPASEPYPIGVIKRQDLFTDCLLPTSLSRDRRPCVRSISWSHIGMAPSFGCLLAVCTTDGRVKLYRPPFCDFRAEWVEVLDISDRLYDYLANIGFMEVDISMAQISDDRVTEHESFPRKDHKRRRVDASGNKSSKTSWDLLSCSRNHEDASVGYITGVEEQQGLPKVLEIDSDKVERHNSNQSASGPKSNVKSDKNTPVNGSQKSDCETPLITADQYASRSAMLLSLVVAWSPVLRVHSKICPDDGTSNRFSLLAVGGQSGKVSFWRIHVPQCYSIEHSGDPPSVVLVGLLEAHNSWITAISWSLFVSDSSNPQVLLATGGSDGSVRIWLGHSEKLLESFEVENAPFLLLKEVITVNIVPISVLSILVPVQSPHNMLLAVGKGSGSLEVWICDMSCRQFDRAEAYDAHDQVVTGLAWAFDGRCLYSCSQDNFVRSWILRGSSICEVALPSNTLGLRSSTDLPDIFVSSLGVAVSPGNLVMAMVRCYDADALDPMYQSRAQKAAVEFLWMGGQQLDNLSNTSQEFSIKAFPGFSAKELLYWESNILWSLKQYEHLDKPLVTWDIIAALLAFKNFIPKYVEHMLVKWISILHMGSHVGLSTEKVLSNFFRSLSKVTSRQLHLLNSICRCVMLSELKADDINRNELNIGGSYATEEKQITLWMNLLLKSERELRERLVCFSFSAFMSLISRSDSTFSRPGCWYPIGLAQMEQWVAHNLDHVQDQLKVLISEVGTHDKRIHSSVYLAEEKCSFCSATVPFDSPEVAFCQESNNGDGQSHKLERCAVSMQVCPAASLWFCKCCHRWISKLAPETLFTMTENLSDVKFSTDSPPLELSKPSCPLCGILLQRLQPEFLLSASPV</sequence>
<dbReference type="OrthoDB" id="6021743at2759"/>
<dbReference type="GO" id="GO:0004402">
    <property type="term" value="F:histone acetyltransferase activity"/>
    <property type="evidence" value="ECO:0007669"/>
    <property type="project" value="InterPro"/>
</dbReference>
<dbReference type="GO" id="GO:0000127">
    <property type="term" value="C:transcription factor TFIIIC complex"/>
    <property type="evidence" value="ECO:0007669"/>
    <property type="project" value="InterPro"/>
</dbReference>
<dbReference type="InterPro" id="IPR024761">
    <property type="entry name" value="TFIIIC_delta_N"/>
</dbReference>
<organism evidence="4 5">
    <name type="scientific">Cephalotus follicularis</name>
    <name type="common">Albany pitcher plant</name>
    <dbReference type="NCBI Taxonomy" id="3775"/>
    <lineage>
        <taxon>Eukaryota</taxon>
        <taxon>Viridiplantae</taxon>
        <taxon>Streptophyta</taxon>
        <taxon>Embryophyta</taxon>
        <taxon>Tracheophyta</taxon>
        <taxon>Spermatophyta</taxon>
        <taxon>Magnoliopsida</taxon>
        <taxon>eudicotyledons</taxon>
        <taxon>Gunneridae</taxon>
        <taxon>Pentapetalae</taxon>
        <taxon>rosids</taxon>
        <taxon>fabids</taxon>
        <taxon>Oxalidales</taxon>
        <taxon>Cephalotaceae</taxon>
        <taxon>Cephalotus</taxon>
    </lineage>
</organism>